<sequence length="543" mass="58714">MSQEGGSERTQRTVAELLAKYGGNSGDSAPRRRRRKPDDASDTAPQAIIERVMSDSGKMLPIRDDQEPQPRTSHRQGRAPQPSQQFPVPQPSQQLPQPPPQLPVPPGQPPRPLERPPVNGRPEQAPPGRDQRGPVRNDDFRDGRHPDEQHRPDDYRPEGFRPGAPSGPGRAQPGTGHPGSAPGGPGQAGPVGLGQPGPGRGVDGPQGPPRPEVRPGPQPRREAPEQFGHPDQRPPVEHSRPPVEPQAPSRGEQPGPGSQRPVGARLDAPEPHTEQFPRVPADDHGPDPAEPPAELAKGPNRAPLLPRRSPSTARRAAQLNQPTQQAAPVPQPSQQLPQPSQQLPVPPQPSQQLPVPQPSQQLPRPGAPVPGEFAGDSAQTAVDPEGPPPEFHEEFEGFDDKAATRFTEYEAHDDFRDRGDFDEFDDDRRGGVDVDEDDREPDDRAEDEEDEDEEPRSAGREWLIMIGQLGLGVVGGAGVWLLFNWLWRVLPAAALIGALVVIVGLVLIVRKVRRAEDLQTTVLAVLVGLLATVSPAALLLLDH</sequence>
<feature type="compositionally biased region" description="Basic and acidic residues" evidence="1">
    <location>
        <begin position="1"/>
        <end position="11"/>
    </location>
</feature>
<feature type="compositionally biased region" description="Low complexity" evidence="1">
    <location>
        <begin position="303"/>
        <end position="343"/>
    </location>
</feature>
<keyword evidence="2" id="KW-0812">Transmembrane</keyword>
<keyword evidence="2" id="KW-0472">Membrane</keyword>
<evidence type="ECO:0000256" key="1">
    <source>
        <dbReference type="SAM" id="MobiDB-lite"/>
    </source>
</evidence>
<dbReference type="EMBL" id="PTIX01000019">
    <property type="protein sequence ID" value="PPK64579.1"/>
    <property type="molecule type" value="Genomic_DNA"/>
</dbReference>
<dbReference type="Proteomes" id="UP000239203">
    <property type="component" value="Unassembled WGS sequence"/>
</dbReference>
<dbReference type="RefSeq" id="WP_181043771.1">
    <property type="nucleotide sequence ID" value="NZ_CP154825.1"/>
</dbReference>
<gene>
    <name evidence="3" type="ORF">CLV40_119146</name>
</gene>
<evidence type="ECO:0000256" key="2">
    <source>
        <dbReference type="SAM" id="Phobius"/>
    </source>
</evidence>
<feature type="compositionally biased region" description="Acidic residues" evidence="1">
    <location>
        <begin position="433"/>
        <end position="454"/>
    </location>
</feature>
<name>A0A2S6GH99_9PSEU</name>
<feature type="compositionally biased region" description="Basic and acidic residues" evidence="1">
    <location>
        <begin position="219"/>
        <end position="241"/>
    </location>
</feature>
<accession>A0A2S6GH99</accession>
<feature type="compositionally biased region" description="Low complexity" evidence="1">
    <location>
        <begin position="350"/>
        <end position="363"/>
    </location>
</feature>
<organism evidence="3 4">
    <name type="scientific">Actinokineospora auranticolor</name>
    <dbReference type="NCBI Taxonomy" id="155976"/>
    <lineage>
        <taxon>Bacteria</taxon>
        <taxon>Bacillati</taxon>
        <taxon>Actinomycetota</taxon>
        <taxon>Actinomycetes</taxon>
        <taxon>Pseudonocardiales</taxon>
        <taxon>Pseudonocardiaceae</taxon>
        <taxon>Actinokineospora</taxon>
    </lineage>
</organism>
<evidence type="ECO:0000313" key="3">
    <source>
        <dbReference type="EMBL" id="PPK64579.1"/>
    </source>
</evidence>
<proteinExistence type="predicted"/>
<feature type="compositionally biased region" description="Low complexity" evidence="1">
    <location>
        <begin position="80"/>
        <end position="95"/>
    </location>
</feature>
<keyword evidence="2" id="KW-1133">Transmembrane helix</keyword>
<protein>
    <submittedName>
        <fullName evidence="3">Uncharacterized protein</fullName>
    </submittedName>
</protein>
<keyword evidence="4" id="KW-1185">Reference proteome</keyword>
<reference evidence="3 4" key="1">
    <citation type="submission" date="2018-02" db="EMBL/GenBank/DDBJ databases">
        <title>Genomic Encyclopedia of Archaeal and Bacterial Type Strains, Phase II (KMG-II): from individual species to whole genera.</title>
        <authorList>
            <person name="Goeker M."/>
        </authorList>
    </citation>
    <scope>NUCLEOTIDE SEQUENCE [LARGE SCALE GENOMIC DNA]</scope>
    <source>
        <strain evidence="3 4">YU 961-1</strain>
    </source>
</reference>
<dbReference type="AlphaFoldDB" id="A0A2S6GH99"/>
<feature type="compositionally biased region" description="Pro residues" evidence="1">
    <location>
        <begin position="96"/>
        <end position="111"/>
    </location>
</feature>
<feature type="compositionally biased region" description="Pro residues" evidence="1">
    <location>
        <begin position="206"/>
        <end position="218"/>
    </location>
</feature>
<feature type="transmembrane region" description="Helical" evidence="2">
    <location>
        <begin position="521"/>
        <end position="541"/>
    </location>
</feature>
<feature type="compositionally biased region" description="Basic and acidic residues" evidence="1">
    <location>
        <begin position="129"/>
        <end position="159"/>
    </location>
</feature>
<feature type="compositionally biased region" description="Basic and acidic residues" evidence="1">
    <location>
        <begin position="267"/>
        <end position="287"/>
    </location>
</feature>
<feature type="compositionally biased region" description="Gly residues" evidence="1">
    <location>
        <begin position="181"/>
        <end position="204"/>
    </location>
</feature>
<evidence type="ECO:0000313" key="4">
    <source>
        <dbReference type="Proteomes" id="UP000239203"/>
    </source>
</evidence>
<feature type="compositionally biased region" description="Basic and acidic residues" evidence="1">
    <location>
        <begin position="416"/>
        <end position="432"/>
    </location>
</feature>
<feature type="region of interest" description="Disordered" evidence="1">
    <location>
        <begin position="416"/>
        <end position="457"/>
    </location>
</feature>
<feature type="transmembrane region" description="Helical" evidence="2">
    <location>
        <begin position="489"/>
        <end position="509"/>
    </location>
</feature>
<comment type="caution">
    <text evidence="3">The sequence shown here is derived from an EMBL/GenBank/DDBJ whole genome shotgun (WGS) entry which is preliminary data.</text>
</comment>
<feature type="region of interest" description="Disordered" evidence="1">
    <location>
        <begin position="1"/>
        <end position="394"/>
    </location>
</feature>